<comment type="caution">
    <text evidence="1">The sequence shown here is derived from an EMBL/GenBank/DDBJ whole genome shotgun (WGS) entry which is preliminary data.</text>
</comment>
<proteinExistence type="predicted"/>
<reference evidence="1" key="1">
    <citation type="submission" date="2021-02" db="EMBL/GenBank/DDBJ databases">
        <authorList>
            <person name="Nowell W R."/>
        </authorList>
    </citation>
    <scope>NUCLEOTIDE SEQUENCE</scope>
</reference>
<feature type="non-terminal residue" evidence="1">
    <location>
        <position position="11"/>
    </location>
</feature>
<evidence type="ECO:0000313" key="1">
    <source>
        <dbReference type="EMBL" id="CAF3388424.1"/>
    </source>
</evidence>
<gene>
    <name evidence="1" type="ORF">GRG538_LOCUS8877</name>
    <name evidence="2" type="ORF">QYT958_LOCUS26501</name>
</gene>
<accession>A0A817Z064</accession>
<organism evidence="1 3">
    <name type="scientific">Rotaria socialis</name>
    <dbReference type="NCBI Taxonomy" id="392032"/>
    <lineage>
        <taxon>Eukaryota</taxon>
        <taxon>Metazoa</taxon>
        <taxon>Spiralia</taxon>
        <taxon>Gnathifera</taxon>
        <taxon>Rotifera</taxon>
        <taxon>Eurotatoria</taxon>
        <taxon>Bdelloidea</taxon>
        <taxon>Philodinida</taxon>
        <taxon>Philodinidae</taxon>
        <taxon>Rotaria</taxon>
    </lineage>
</organism>
<name>A0A817Z064_9BILA</name>
<dbReference type="EMBL" id="CAJOBR010006340">
    <property type="protein sequence ID" value="CAF4842039.1"/>
    <property type="molecule type" value="Genomic_DNA"/>
</dbReference>
<dbReference type="Proteomes" id="UP000663848">
    <property type="component" value="Unassembled WGS sequence"/>
</dbReference>
<evidence type="ECO:0000313" key="2">
    <source>
        <dbReference type="EMBL" id="CAF4842039.1"/>
    </source>
</evidence>
<dbReference type="Proteomes" id="UP000663872">
    <property type="component" value="Unassembled WGS sequence"/>
</dbReference>
<sequence>MGTDDKHWAKE</sequence>
<evidence type="ECO:0000313" key="3">
    <source>
        <dbReference type="Proteomes" id="UP000663872"/>
    </source>
</evidence>
<dbReference type="EMBL" id="CAJNYT010000989">
    <property type="protein sequence ID" value="CAF3388424.1"/>
    <property type="molecule type" value="Genomic_DNA"/>
</dbReference>
<protein>
    <submittedName>
        <fullName evidence="1">Uncharacterized protein</fullName>
    </submittedName>
</protein>